<keyword evidence="3" id="KW-0807">Transducer</keyword>
<dbReference type="AlphaFoldDB" id="A0A4P6LVF0"/>
<keyword evidence="4" id="KW-1133">Transmembrane helix</keyword>
<dbReference type="PROSITE" id="PS50885">
    <property type="entry name" value="HAMP"/>
    <property type="match status" value="1"/>
</dbReference>
<evidence type="ECO:0000313" key="8">
    <source>
        <dbReference type="Proteomes" id="UP000289794"/>
    </source>
</evidence>
<dbReference type="Pfam" id="PF00672">
    <property type="entry name" value="HAMP"/>
    <property type="match status" value="1"/>
</dbReference>
<dbReference type="GO" id="GO:0007165">
    <property type="term" value="P:signal transduction"/>
    <property type="evidence" value="ECO:0007669"/>
    <property type="project" value="UniProtKB-KW"/>
</dbReference>
<evidence type="ECO:0000256" key="3">
    <source>
        <dbReference type="PROSITE-ProRule" id="PRU00284"/>
    </source>
</evidence>
<feature type="transmembrane region" description="Helical" evidence="4">
    <location>
        <begin position="311"/>
        <end position="333"/>
    </location>
</feature>
<dbReference type="InterPro" id="IPR003660">
    <property type="entry name" value="HAMP_dom"/>
</dbReference>
<name>A0A4P6LVF0_9FIRM</name>
<dbReference type="Gene3D" id="6.10.340.10">
    <property type="match status" value="1"/>
</dbReference>
<keyword evidence="4" id="KW-0812">Transmembrane</keyword>
<evidence type="ECO:0000256" key="1">
    <source>
        <dbReference type="ARBA" id="ARBA00022500"/>
    </source>
</evidence>
<organism evidence="7 8">
    <name type="scientific">Blautia producta</name>
    <dbReference type="NCBI Taxonomy" id="33035"/>
    <lineage>
        <taxon>Bacteria</taxon>
        <taxon>Bacillati</taxon>
        <taxon>Bacillota</taxon>
        <taxon>Clostridia</taxon>
        <taxon>Lachnospirales</taxon>
        <taxon>Lachnospiraceae</taxon>
        <taxon>Blautia</taxon>
    </lineage>
</organism>
<dbReference type="EMBL" id="CP035945">
    <property type="protein sequence ID" value="QBE96454.1"/>
    <property type="molecule type" value="Genomic_DNA"/>
</dbReference>
<accession>A0A4P6LVF0</accession>
<sequence length="683" mass="74080">MSNILNRENTHGEEAVKQREKSISTRITGSLLIVLVPSLVILIIISCIMAANNISDLNDELLDVQTDYAVSIVDDFFKSKTAAVSMFEKSDDLQSYFRAVNTAEDIDKYKEKDIVLKELSGALERMRDENVLQVWIADDKTDCYLLSNGEAVAADLADVVWRQPVLDEKKTVVSEPYLDPATGESIISVVSPVFSEDNLKIEGFVGFDVYVSSLSQLLSEIKVGENGYLEVLSGSADYIYSDDPVAMGKNVEELNISDDYKENVKSNYNGIFNFEYSDTAYTSMFRNCGTTGWLAIATLPVSEVNATRNHLIAALAALSVIMIGILMIVIMVITRRMMKPLAEISSSMQEFSEGNLEVSIKEYGNDEIGRMAVSIRTSVSTLKEMIHDVTHVLSEISGGNLDVTVRDNYIGDFRFIREALEQIIESLNLTLGQINASAEQVSCGSEQVSEGAQSLAQGASEQAGAVEELAESISEISEQVSANDDNAVTANSRVADVGREAARSNTRMQEMLEAMQELKKRSYEIGNIVKTIEDIAFQTNILALNASVEAARAGESGRGFAVVAGEVRNLATKSAEASRDTTVLIEGSLKAVENGAKLADETAAMLKRVVEGVGEVADSIDKISEASGDQARSAEQVARGIDQISGVVQMNSGTAEESAAASEELSAQAQLLKELIGKFKLKK</sequence>
<dbReference type="SUPFAM" id="SSF103190">
    <property type="entry name" value="Sensory domain-like"/>
    <property type="match status" value="1"/>
</dbReference>
<dbReference type="CDD" id="cd06225">
    <property type="entry name" value="HAMP"/>
    <property type="match status" value="1"/>
</dbReference>
<dbReference type="PROSITE" id="PS50111">
    <property type="entry name" value="CHEMOTAXIS_TRANSDUC_2"/>
    <property type="match status" value="1"/>
</dbReference>
<keyword evidence="1" id="KW-0145">Chemotaxis</keyword>
<protein>
    <submittedName>
        <fullName evidence="7">Methyl-accepting chemotaxis protein IV</fullName>
    </submittedName>
</protein>
<dbReference type="CDD" id="cd12912">
    <property type="entry name" value="PDC2_MCP_like"/>
    <property type="match status" value="1"/>
</dbReference>
<feature type="transmembrane region" description="Helical" evidence="4">
    <location>
        <begin position="27"/>
        <end position="51"/>
    </location>
</feature>
<dbReference type="GO" id="GO:0006935">
    <property type="term" value="P:chemotaxis"/>
    <property type="evidence" value="ECO:0007669"/>
    <property type="project" value="UniProtKB-KW"/>
</dbReference>
<dbReference type="PANTHER" id="PTHR43531:SF11">
    <property type="entry name" value="METHYL-ACCEPTING CHEMOTAXIS PROTEIN 3"/>
    <property type="match status" value="1"/>
</dbReference>
<dbReference type="InterPro" id="IPR029151">
    <property type="entry name" value="Sensor-like_sf"/>
</dbReference>
<reference evidence="7 8" key="1">
    <citation type="submission" date="2019-01" db="EMBL/GenBank/DDBJ databases">
        <title>PMF-metabolizing Aryl O-demethylase.</title>
        <authorList>
            <person name="Kim M."/>
        </authorList>
    </citation>
    <scope>NUCLEOTIDE SEQUENCE [LARGE SCALE GENOMIC DNA]</scope>
    <source>
        <strain evidence="7 8">PMF1</strain>
    </source>
</reference>
<dbReference type="SUPFAM" id="SSF58104">
    <property type="entry name" value="Methyl-accepting chemotaxis protein (MCP) signaling domain"/>
    <property type="match status" value="1"/>
</dbReference>
<evidence type="ECO:0000256" key="2">
    <source>
        <dbReference type="ARBA" id="ARBA00029447"/>
    </source>
</evidence>
<dbReference type="Proteomes" id="UP000289794">
    <property type="component" value="Chromosome"/>
</dbReference>
<dbReference type="PANTHER" id="PTHR43531">
    <property type="entry name" value="PROTEIN ICFG"/>
    <property type="match status" value="1"/>
</dbReference>
<dbReference type="GO" id="GO:0004888">
    <property type="term" value="F:transmembrane signaling receptor activity"/>
    <property type="evidence" value="ECO:0007669"/>
    <property type="project" value="TreeGrafter"/>
</dbReference>
<dbReference type="SMART" id="SM00304">
    <property type="entry name" value="HAMP"/>
    <property type="match status" value="1"/>
</dbReference>
<feature type="domain" description="HAMP" evidence="6">
    <location>
        <begin position="335"/>
        <end position="387"/>
    </location>
</feature>
<dbReference type="RefSeq" id="WP_130180630.1">
    <property type="nucleotide sequence ID" value="NZ_CP035945.1"/>
</dbReference>
<evidence type="ECO:0000259" key="6">
    <source>
        <dbReference type="PROSITE" id="PS50885"/>
    </source>
</evidence>
<keyword evidence="4" id="KW-0472">Membrane</keyword>
<gene>
    <name evidence="7" type="primary">tap</name>
    <name evidence="7" type="ORF">PMF13cell1_01998</name>
</gene>
<dbReference type="SMART" id="SM00283">
    <property type="entry name" value="MA"/>
    <property type="match status" value="1"/>
</dbReference>
<dbReference type="CDD" id="cd11386">
    <property type="entry name" value="MCP_signal"/>
    <property type="match status" value="1"/>
</dbReference>
<dbReference type="CDD" id="cd18773">
    <property type="entry name" value="PDC1_HK_sensor"/>
    <property type="match status" value="1"/>
</dbReference>
<dbReference type="GO" id="GO:0005886">
    <property type="term" value="C:plasma membrane"/>
    <property type="evidence" value="ECO:0007669"/>
    <property type="project" value="TreeGrafter"/>
</dbReference>
<dbReference type="KEGG" id="bpro:PMF13cell1_01998"/>
<evidence type="ECO:0000313" key="7">
    <source>
        <dbReference type="EMBL" id="QBE96454.1"/>
    </source>
</evidence>
<evidence type="ECO:0000256" key="4">
    <source>
        <dbReference type="SAM" id="Phobius"/>
    </source>
</evidence>
<evidence type="ECO:0000259" key="5">
    <source>
        <dbReference type="PROSITE" id="PS50111"/>
    </source>
</evidence>
<proteinExistence type="inferred from homology"/>
<dbReference type="Pfam" id="PF00015">
    <property type="entry name" value="MCPsignal"/>
    <property type="match status" value="1"/>
</dbReference>
<dbReference type="InterPro" id="IPR051310">
    <property type="entry name" value="MCP_chemotaxis"/>
</dbReference>
<dbReference type="Gene3D" id="3.30.450.20">
    <property type="entry name" value="PAS domain"/>
    <property type="match status" value="1"/>
</dbReference>
<comment type="similarity">
    <text evidence="2">Belongs to the methyl-accepting chemotaxis (MCP) protein family.</text>
</comment>
<dbReference type="Gene3D" id="1.10.287.950">
    <property type="entry name" value="Methyl-accepting chemotaxis protein"/>
    <property type="match status" value="1"/>
</dbReference>
<feature type="domain" description="Methyl-accepting transducer" evidence="5">
    <location>
        <begin position="437"/>
        <end position="666"/>
    </location>
</feature>
<dbReference type="InterPro" id="IPR004089">
    <property type="entry name" value="MCPsignal_dom"/>
</dbReference>